<dbReference type="Proteomes" id="UP000596661">
    <property type="component" value="Unassembled WGS sequence"/>
</dbReference>
<proteinExistence type="predicted"/>
<dbReference type="EMBL" id="UZAU01000813">
    <property type="status" value="NOT_ANNOTATED_CDS"/>
    <property type="molecule type" value="Genomic_DNA"/>
</dbReference>
<keyword evidence="3" id="KW-1185">Reference proteome</keyword>
<dbReference type="EnsemblPlants" id="evm.model.10.853">
    <property type="protein sequence ID" value="cds.evm.model.10.853"/>
    <property type="gene ID" value="evm.TU.10.853"/>
</dbReference>
<evidence type="ECO:0000313" key="2">
    <source>
        <dbReference type="EnsemblPlants" id="cds.evm.model.10.853"/>
    </source>
</evidence>
<accession>A0A803QQM5</accession>
<evidence type="ECO:0000313" key="3">
    <source>
        <dbReference type="Proteomes" id="UP000596661"/>
    </source>
</evidence>
<dbReference type="Gramene" id="evm.model.10.853">
    <property type="protein sequence ID" value="cds.evm.model.10.853"/>
    <property type="gene ID" value="evm.TU.10.853"/>
</dbReference>
<feature type="compositionally biased region" description="Basic and acidic residues" evidence="1">
    <location>
        <begin position="112"/>
        <end position="124"/>
    </location>
</feature>
<name>A0A803QQM5_CANSA</name>
<protein>
    <submittedName>
        <fullName evidence="2">Uncharacterized protein</fullName>
    </submittedName>
</protein>
<organism evidence="2 3">
    <name type="scientific">Cannabis sativa</name>
    <name type="common">Hemp</name>
    <name type="synonym">Marijuana</name>
    <dbReference type="NCBI Taxonomy" id="3483"/>
    <lineage>
        <taxon>Eukaryota</taxon>
        <taxon>Viridiplantae</taxon>
        <taxon>Streptophyta</taxon>
        <taxon>Embryophyta</taxon>
        <taxon>Tracheophyta</taxon>
        <taxon>Spermatophyta</taxon>
        <taxon>Magnoliopsida</taxon>
        <taxon>eudicotyledons</taxon>
        <taxon>Gunneridae</taxon>
        <taxon>Pentapetalae</taxon>
        <taxon>rosids</taxon>
        <taxon>fabids</taxon>
        <taxon>Rosales</taxon>
        <taxon>Cannabaceae</taxon>
        <taxon>Cannabis</taxon>
    </lineage>
</organism>
<reference evidence="2" key="1">
    <citation type="submission" date="2021-03" db="UniProtKB">
        <authorList>
            <consortium name="EnsemblPlants"/>
        </authorList>
    </citation>
    <scope>IDENTIFICATION</scope>
</reference>
<sequence length="336" mass="37335">MQYWKILSDVLKEIAAMVASVMKEVVKLDKMWRPNWEQTHPKLLSEEVKLAELFAVVAKNEGTPGPALLREGATKIRAQVASHLLTGAAKGKGKAKFQSPILSFDASNPPSKKKESIFRRERGQKGTKGGYLQFCSSSEHSGQDRDQRRVGKTFSCQKRGPKLASEFKASVFQSTRLSVASNCSLSIPNVNLARSIRFLTPLPTKVGALGASFAFAHNKLAFDGRDLHEERCVAYAPRWLSMWSINTEVALLGSCIVEEQFGSHEFHDHLHVMIHGFLVHVFHGLQHLVEKDFLVQGVGPHAFGFALGALYCGAGFLPTRRKEFHFLGTLHAQVWT</sequence>
<feature type="region of interest" description="Disordered" evidence="1">
    <location>
        <begin position="103"/>
        <end position="151"/>
    </location>
</feature>
<evidence type="ECO:0000256" key="1">
    <source>
        <dbReference type="SAM" id="MobiDB-lite"/>
    </source>
</evidence>
<dbReference type="AlphaFoldDB" id="A0A803QQM5"/>